<dbReference type="AlphaFoldDB" id="A0A1H8CV29"/>
<gene>
    <name evidence="2" type="ORF">SAMN05216180_2350</name>
</gene>
<sequence length="282" mass="31780">MKRLTGIIFLIVTMLVCTSCTAMPSNTQQEDSSSFTSFSTADLSNEKIPSQNENYYFSFEDDLPQDLPPQLIEDNETAYRLSLTVSNFLFYGGNRLDDFDEKTKENAVGVLETAIFHTTPLNLNYSYGVGEGFVCEDYPNHAITKLVETLVRDGREPTAIFYADDVKDTAKKLFGQAVKYKDADVAFYGYFPEEKVYVQFGELSGPRLPYPQITSYSKTEQGYTCDAVLVAALDKDTPITIDDITLTKENFEELTAKTAKYRYTFTNQTDGIFILTGLKILK</sequence>
<dbReference type="EMBL" id="FOCG01000002">
    <property type="protein sequence ID" value="SEM98846.1"/>
    <property type="molecule type" value="Genomic_DNA"/>
</dbReference>
<evidence type="ECO:0000313" key="2">
    <source>
        <dbReference type="EMBL" id="SEM98846.1"/>
    </source>
</evidence>
<name>A0A1H8CV29_9FIRM</name>
<feature type="chain" id="PRO_5039287532" evidence="1">
    <location>
        <begin position="23"/>
        <end position="282"/>
    </location>
</feature>
<proteinExistence type="predicted"/>
<reference evidence="2 3" key="1">
    <citation type="submission" date="2016-10" db="EMBL/GenBank/DDBJ databases">
        <authorList>
            <person name="de Groot N.N."/>
        </authorList>
    </citation>
    <scope>NUCLEOTIDE SEQUENCE [LARGE SCALE GENOMIC DNA]</scope>
    <source>
        <strain evidence="2 3">CGMCC 1.5070</strain>
    </source>
</reference>
<keyword evidence="3" id="KW-1185">Reference proteome</keyword>
<organism evidence="2 3">
    <name type="scientific">Hydrogenoanaerobacterium saccharovorans</name>
    <dbReference type="NCBI Taxonomy" id="474960"/>
    <lineage>
        <taxon>Bacteria</taxon>
        <taxon>Bacillati</taxon>
        <taxon>Bacillota</taxon>
        <taxon>Clostridia</taxon>
        <taxon>Eubacteriales</taxon>
        <taxon>Oscillospiraceae</taxon>
        <taxon>Hydrogenoanaerobacterium</taxon>
    </lineage>
</organism>
<evidence type="ECO:0000313" key="3">
    <source>
        <dbReference type="Proteomes" id="UP000199158"/>
    </source>
</evidence>
<evidence type="ECO:0000256" key="1">
    <source>
        <dbReference type="SAM" id="SignalP"/>
    </source>
</evidence>
<protein>
    <submittedName>
        <fullName evidence="2">Uncharacterized protein</fullName>
    </submittedName>
</protein>
<keyword evidence="1" id="KW-0732">Signal</keyword>
<dbReference type="OrthoDB" id="10014837at2"/>
<dbReference type="Proteomes" id="UP000199158">
    <property type="component" value="Unassembled WGS sequence"/>
</dbReference>
<feature type="signal peptide" evidence="1">
    <location>
        <begin position="1"/>
        <end position="22"/>
    </location>
</feature>
<accession>A0A1H8CV29</accession>
<dbReference type="RefSeq" id="WP_092755371.1">
    <property type="nucleotide sequence ID" value="NZ_FOCG01000002.1"/>
</dbReference>
<dbReference type="STRING" id="474960.SAMN05216180_2350"/>